<keyword evidence="5 7" id="KW-1133">Transmembrane helix</keyword>
<dbReference type="InterPro" id="IPR036938">
    <property type="entry name" value="PAP2/HPO_sf"/>
</dbReference>
<dbReference type="Gene3D" id="1.20.144.10">
    <property type="entry name" value="Phosphatidic acid phosphatase type 2/haloperoxidase"/>
    <property type="match status" value="2"/>
</dbReference>
<feature type="transmembrane region" description="Helical" evidence="7">
    <location>
        <begin position="31"/>
        <end position="56"/>
    </location>
</feature>
<reference evidence="9 10" key="2">
    <citation type="submission" date="2016-08" db="EMBL/GenBank/DDBJ databases">
        <title>Orenia metallireducens sp. nov. strain Z6, a Novel Metal-reducing Firmicute from the Deep Subsurface.</title>
        <authorList>
            <person name="Maxim B.I."/>
            <person name="Kenneth K."/>
            <person name="Flynn T.M."/>
            <person name="Oloughlin E.J."/>
            <person name="Locke R.A."/>
            <person name="Weber J.R."/>
            <person name="Egan S.M."/>
            <person name="Mackie R.I."/>
            <person name="Cann I.K."/>
        </authorList>
    </citation>
    <scope>NUCLEOTIDE SEQUENCE [LARGE SCALE GENOMIC DNA]</scope>
    <source>
        <strain evidence="9 10">Z6</strain>
    </source>
</reference>
<dbReference type="Pfam" id="PF01569">
    <property type="entry name" value="PAP2"/>
    <property type="match status" value="1"/>
</dbReference>
<dbReference type="EMBL" id="LWDV01000005">
    <property type="protein sequence ID" value="OCL28558.1"/>
    <property type="molecule type" value="Genomic_DNA"/>
</dbReference>
<evidence type="ECO:0000259" key="8">
    <source>
        <dbReference type="SMART" id="SM00014"/>
    </source>
</evidence>
<name>A0A1C0AD34_9FIRM</name>
<dbReference type="GO" id="GO:0016787">
    <property type="term" value="F:hydrolase activity"/>
    <property type="evidence" value="ECO:0007669"/>
    <property type="project" value="UniProtKB-KW"/>
</dbReference>
<comment type="subcellular location">
    <subcellularLocation>
        <location evidence="1">Cell membrane</location>
        <topology evidence="1">Multi-pass membrane protein</topology>
    </subcellularLocation>
</comment>
<accession>A0A1C0AD34</accession>
<evidence type="ECO:0000256" key="4">
    <source>
        <dbReference type="ARBA" id="ARBA00022801"/>
    </source>
</evidence>
<keyword evidence="10" id="KW-1185">Reference proteome</keyword>
<evidence type="ECO:0000313" key="10">
    <source>
        <dbReference type="Proteomes" id="UP000093514"/>
    </source>
</evidence>
<evidence type="ECO:0000256" key="2">
    <source>
        <dbReference type="ARBA" id="ARBA00022475"/>
    </source>
</evidence>
<sequence length="176" mass="19965">MNRLTNQLLTMDLQLFDFIYTKKRSAFLNYLMSWITHLGGAVFTVVLPCLFVILANSESDKVGYEALLVLLSSHLLVHIIKRITNRSRPYKLLEDIEVLEIPFEEYSFPSGHTTASFSLAITFSFYFPLFSVLFLSLALLVGISRIYLGVHYPSDVIVGIIISVLFSSIIHLLLTL</sequence>
<dbReference type="RefSeq" id="WP_068714744.1">
    <property type="nucleotide sequence ID" value="NZ_LWDV01000005.1"/>
</dbReference>
<dbReference type="OrthoDB" id="9789113at2"/>
<keyword evidence="6 7" id="KW-0472">Membrane</keyword>
<evidence type="ECO:0000256" key="1">
    <source>
        <dbReference type="ARBA" id="ARBA00004651"/>
    </source>
</evidence>
<evidence type="ECO:0000256" key="3">
    <source>
        <dbReference type="ARBA" id="ARBA00022692"/>
    </source>
</evidence>
<reference evidence="10" key="1">
    <citation type="submission" date="2016-07" db="EMBL/GenBank/DDBJ databases">
        <authorList>
            <person name="Florea S."/>
            <person name="Webb J.S."/>
            <person name="Jaromczyk J."/>
            <person name="Schardl C.L."/>
        </authorList>
    </citation>
    <scope>NUCLEOTIDE SEQUENCE [LARGE SCALE GENOMIC DNA]</scope>
    <source>
        <strain evidence="10">Z6</strain>
    </source>
</reference>
<dbReference type="SMART" id="SM00014">
    <property type="entry name" value="acidPPc"/>
    <property type="match status" value="1"/>
</dbReference>
<evidence type="ECO:0000256" key="5">
    <source>
        <dbReference type="ARBA" id="ARBA00022989"/>
    </source>
</evidence>
<comment type="caution">
    <text evidence="9">The sequence shown here is derived from an EMBL/GenBank/DDBJ whole genome shotgun (WGS) entry which is preliminary data.</text>
</comment>
<dbReference type="PANTHER" id="PTHR14969:SF62">
    <property type="entry name" value="DECAPRENYLPHOSPHORYL-5-PHOSPHORIBOSE PHOSPHATASE RV3807C-RELATED"/>
    <property type="match status" value="1"/>
</dbReference>
<dbReference type="SUPFAM" id="SSF48317">
    <property type="entry name" value="Acid phosphatase/Vanadium-dependent haloperoxidase"/>
    <property type="match status" value="1"/>
</dbReference>
<organism evidence="9 10">
    <name type="scientific">Orenia metallireducens</name>
    <dbReference type="NCBI Taxonomy" id="1413210"/>
    <lineage>
        <taxon>Bacteria</taxon>
        <taxon>Bacillati</taxon>
        <taxon>Bacillota</taxon>
        <taxon>Clostridia</taxon>
        <taxon>Halanaerobiales</taxon>
        <taxon>Halobacteroidaceae</taxon>
        <taxon>Orenia</taxon>
    </lineage>
</organism>
<evidence type="ECO:0000256" key="6">
    <source>
        <dbReference type="ARBA" id="ARBA00023136"/>
    </source>
</evidence>
<keyword evidence="2" id="KW-1003">Cell membrane</keyword>
<feature type="domain" description="Phosphatidic acid phosphatase type 2/haloperoxidase" evidence="8">
    <location>
        <begin position="62"/>
        <end position="171"/>
    </location>
</feature>
<dbReference type="InterPro" id="IPR000326">
    <property type="entry name" value="PAP2/HPO"/>
</dbReference>
<evidence type="ECO:0000256" key="7">
    <source>
        <dbReference type="SAM" id="Phobius"/>
    </source>
</evidence>
<dbReference type="GO" id="GO:0005886">
    <property type="term" value="C:plasma membrane"/>
    <property type="evidence" value="ECO:0007669"/>
    <property type="project" value="UniProtKB-SubCell"/>
</dbReference>
<dbReference type="PANTHER" id="PTHR14969">
    <property type="entry name" value="SPHINGOSINE-1-PHOSPHATE PHOSPHOHYDROLASE"/>
    <property type="match status" value="1"/>
</dbReference>
<evidence type="ECO:0000313" key="9">
    <source>
        <dbReference type="EMBL" id="OCL28558.1"/>
    </source>
</evidence>
<feature type="transmembrane region" description="Helical" evidence="7">
    <location>
        <begin position="156"/>
        <end position="174"/>
    </location>
</feature>
<dbReference type="Proteomes" id="UP000093514">
    <property type="component" value="Unassembled WGS sequence"/>
</dbReference>
<dbReference type="AlphaFoldDB" id="A0A1C0AD34"/>
<keyword evidence="3 7" id="KW-0812">Transmembrane</keyword>
<keyword evidence="4" id="KW-0378">Hydrolase</keyword>
<proteinExistence type="predicted"/>
<protein>
    <submittedName>
        <fullName evidence="9">PA-phosphatase</fullName>
    </submittedName>
</protein>
<feature type="transmembrane region" description="Helical" evidence="7">
    <location>
        <begin position="125"/>
        <end position="150"/>
    </location>
</feature>
<gene>
    <name evidence="9" type="ORF">U472_01350</name>
</gene>